<evidence type="ECO:0000256" key="1">
    <source>
        <dbReference type="ARBA" id="ARBA00007491"/>
    </source>
</evidence>
<dbReference type="Pfam" id="PF01133">
    <property type="entry name" value="ER"/>
    <property type="match status" value="1"/>
</dbReference>
<gene>
    <name evidence="2" type="ORF">WJX81_001605</name>
</gene>
<dbReference type="EMBL" id="JALJOU010000085">
    <property type="protein sequence ID" value="KAK9822635.1"/>
    <property type="molecule type" value="Genomic_DNA"/>
</dbReference>
<sequence>MTGLNSHTIILLQPLPDRRSRTFLDFDTVGKAIDGVCGLFEKRLKELNPTRRQITYDVQDLFTFIDHMQDMSALV</sequence>
<comment type="similarity">
    <text evidence="1">Belongs to the E(R) family.</text>
</comment>
<comment type="caution">
    <text evidence="2">The sequence shown here is derived from an EMBL/GenBank/DDBJ whole genome shotgun (WGS) entry which is preliminary data.</text>
</comment>
<evidence type="ECO:0008006" key="4">
    <source>
        <dbReference type="Google" id="ProtNLM"/>
    </source>
</evidence>
<dbReference type="InterPro" id="IPR035912">
    <property type="entry name" value="EHR_sf"/>
</dbReference>
<reference evidence="2 3" key="1">
    <citation type="journal article" date="2024" name="Nat. Commun.">
        <title>Phylogenomics reveals the evolutionary origins of lichenization in chlorophyte algae.</title>
        <authorList>
            <person name="Puginier C."/>
            <person name="Libourel C."/>
            <person name="Otte J."/>
            <person name="Skaloud P."/>
            <person name="Haon M."/>
            <person name="Grisel S."/>
            <person name="Petersen M."/>
            <person name="Berrin J.G."/>
            <person name="Delaux P.M."/>
            <person name="Dal Grande F."/>
            <person name="Keller J."/>
        </authorList>
    </citation>
    <scope>NUCLEOTIDE SEQUENCE [LARGE SCALE GENOMIC DNA]</scope>
    <source>
        <strain evidence="2 3">SAG 245.80</strain>
    </source>
</reference>
<organism evidence="2 3">
    <name type="scientific">Elliptochloris bilobata</name>
    <dbReference type="NCBI Taxonomy" id="381761"/>
    <lineage>
        <taxon>Eukaryota</taxon>
        <taxon>Viridiplantae</taxon>
        <taxon>Chlorophyta</taxon>
        <taxon>core chlorophytes</taxon>
        <taxon>Trebouxiophyceae</taxon>
        <taxon>Trebouxiophyceae incertae sedis</taxon>
        <taxon>Elliptochloris clade</taxon>
        <taxon>Elliptochloris</taxon>
    </lineage>
</organism>
<dbReference type="Gene3D" id="3.30.2260.10">
    <property type="entry name" value="Enhancer of rudimentary"/>
    <property type="match status" value="1"/>
</dbReference>
<evidence type="ECO:0000313" key="3">
    <source>
        <dbReference type="Proteomes" id="UP001445335"/>
    </source>
</evidence>
<name>A0AAW1QN40_9CHLO</name>
<accession>A0AAW1QN40</accession>
<protein>
    <recommendedName>
        <fullName evidence="4">Enhancer of rudimentary homolog</fullName>
    </recommendedName>
</protein>
<dbReference type="PANTHER" id="PTHR12373:SF0">
    <property type="entry name" value="ENHANCER OF RUDIMENTARY HOMOLOG"/>
    <property type="match status" value="1"/>
</dbReference>
<dbReference type="SUPFAM" id="SSF143875">
    <property type="entry name" value="ERH-like"/>
    <property type="match status" value="1"/>
</dbReference>
<proteinExistence type="inferred from homology"/>
<evidence type="ECO:0000313" key="2">
    <source>
        <dbReference type="EMBL" id="KAK9822635.1"/>
    </source>
</evidence>
<dbReference type="AlphaFoldDB" id="A0AAW1QN40"/>
<dbReference type="PANTHER" id="PTHR12373">
    <property type="entry name" value="ENHANCER OF RUDIMENTARY ERH"/>
    <property type="match status" value="1"/>
</dbReference>
<dbReference type="Proteomes" id="UP001445335">
    <property type="component" value="Unassembled WGS sequence"/>
</dbReference>
<keyword evidence="3" id="KW-1185">Reference proteome</keyword>
<dbReference type="InterPro" id="IPR000781">
    <property type="entry name" value="ERH"/>
</dbReference>